<dbReference type="InterPro" id="IPR009057">
    <property type="entry name" value="Homeodomain-like_sf"/>
</dbReference>
<keyword evidence="1" id="KW-0805">Transcription regulation</keyword>
<evidence type="ECO:0000256" key="4">
    <source>
        <dbReference type="PROSITE-ProRule" id="PRU00335"/>
    </source>
</evidence>
<accession>A0A6J4E499</accession>
<dbReference type="SUPFAM" id="SSF46689">
    <property type="entry name" value="Homeodomain-like"/>
    <property type="match status" value="1"/>
</dbReference>
<dbReference type="Pfam" id="PF00440">
    <property type="entry name" value="TetR_N"/>
    <property type="match status" value="1"/>
</dbReference>
<dbReference type="Gene3D" id="1.10.357.10">
    <property type="entry name" value="Tetracycline Repressor, domain 2"/>
    <property type="match status" value="1"/>
</dbReference>
<dbReference type="EMBL" id="AP023189">
    <property type="protein sequence ID" value="BCG24592.1"/>
    <property type="molecule type" value="Genomic_DNA"/>
</dbReference>
<dbReference type="GO" id="GO:0000976">
    <property type="term" value="F:transcription cis-regulatory region binding"/>
    <property type="evidence" value="ECO:0007669"/>
    <property type="project" value="TreeGrafter"/>
</dbReference>
<evidence type="ECO:0000259" key="6">
    <source>
        <dbReference type="PROSITE" id="PS50977"/>
    </source>
</evidence>
<evidence type="ECO:0000313" key="9">
    <source>
        <dbReference type="Proteomes" id="UP000509383"/>
    </source>
</evidence>
<evidence type="ECO:0000313" key="8">
    <source>
        <dbReference type="EMBL" id="GJN52049.1"/>
    </source>
</evidence>
<gene>
    <name evidence="7" type="ORF">TUM18999_27830</name>
    <name evidence="8" type="ORF">TUM20286_18010</name>
</gene>
<dbReference type="EMBL" id="BQKM01000003">
    <property type="protein sequence ID" value="GJN52049.1"/>
    <property type="molecule type" value="Genomic_DNA"/>
</dbReference>
<evidence type="ECO:0000256" key="5">
    <source>
        <dbReference type="SAM" id="MobiDB-lite"/>
    </source>
</evidence>
<evidence type="ECO:0000256" key="2">
    <source>
        <dbReference type="ARBA" id="ARBA00023125"/>
    </source>
</evidence>
<dbReference type="PRINTS" id="PR00455">
    <property type="entry name" value="HTHTETR"/>
</dbReference>
<dbReference type="PANTHER" id="PTHR30055">
    <property type="entry name" value="HTH-TYPE TRANSCRIPTIONAL REGULATOR RUTR"/>
    <property type="match status" value="1"/>
</dbReference>
<feature type="region of interest" description="Disordered" evidence="5">
    <location>
        <begin position="1"/>
        <end position="26"/>
    </location>
</feature>
<organism evidence="7 9">
    <name type="scientific">Pseudomonas tohonis</name>
    <dbReference type="NCBI Taxonomy" id="2725477"/>
    <lineage>
        <taxon>Bacteria</taxon>
        <taxon>Pseudomonadati</taxon>
        <taxon>Pseudomonadota</taxon>
        <taxon>Gammaproteobacteria</taxon>
        <taxon>Pseudomonadales</taxon>
        <taxon>Pseudomonadaceae</taxon>
        <taxon>Pseudomonas</taxon>
    </lineage>
</organism>
<sequence length="222" mass="24213">MLRSPRPEAPGTKAPPRMSKTPQRARDTYHVGNLAPQLLQAAREMLEEVGPTKLSLRAVSERVGVSSTAAYHHYANRAELVGQLAAQGFRELGIALRREDKGNAGLQKLRDASLAYFSFARANPALYQLMFGPELGGDDLSVDYREARDDAFGELKRIIAEILGQAIDSAEVRRAALAGWSYTHGLASLVIHGVLQLPDSTSDARFVDSTLKGFEHLFQIGG</sequence>
<dbReference type="AlphaFoldDB" id="A0A6J4E499"/>
<feature type="domain" description="HTH tetR-type" evidence="6">
    <location>
        <begin position="32"/>
        <end position="92"/>
    </location>
</feature>
<name>A0A6J4E499_9PSED</name>
<dbReference type="InterPro" id="IPR001647">
    <property type="entry name" value="HTH_TetR"/>
</dbReference>
<dbReference type="GO" id="GO:0003700">
    <property type="term" value="F:DNA-binding transcription factor activity"/>
    <property type="evidence" value="ECO:0007669"/>
    <property type="project" value="TreeGrafter"/>
</dbReference>
<evidence type="ECO:0000256" key="3">
    <source>
        <dbReference type="ARBA" id="ARBA00023163"/>
    </source>
</evidence>
<reference evidence="7 9" key="1">
    <citation type="submission" date="2020-05" db="EMBL/GenBank/DDBJ databases">
        <title>Characterization of novel class B3 metallo-beta-lactamase from novel Pseudomonas species.</title>
        <authorList>
            <person name="Yamada K."/>
            <person name="Aoki K."/>
            <person name="Ishii Y."/>
        </authorList>
    </citation>
    <scope>NUCLEOTIDE SEQUENCE [LARGE SCALE GENOMIC DNA]</scope>
    <source>
        <strain evidence="7 9">TUM18999</strain>
        <strain evidence="8 10">TUM20286</strain>
    </source>
</reference>
<keyword evidence="2 4" id="KW-0238">DNA-binding</keyword>
<dbReference type="InterPro" id="IPR025996">
    <property type="entry name" value="MT1864/Rv1816-like_C"/>
</dbReference>
<dbReference type="Proteomes" id="UP001054892">
    <property type="component" value="Unassembled WGS sequence"/>
</dbReference>
<evidence type="ECO:0000313" key="7">
    <source>
        <dbReference type="EMBL" id="BCG24592.1"/>
    </source>
</evidence>
<proteinExistence type="predicted"/>
<feature type="DNA-binding region" description="H-T-H motif" evidence="4">
    <location>
        <begin position="55"/>
        <end position="74"/>
    </location>
</feature>
<keyword evidence="3" id="KW-0804">Transcription</keyword>
<dbReference type="Proteomes" id="UP000509383">
    <property type="component" value="Chromosome"/>
</dbReference>
<dbReference type="PROSITE" id="PS50977">
    <property type="entry name" value="HTH_TETR_2"/>
    <property type="match status" value="1"/>
</dbReference>
<dbReference type="SUPFAM" id="SSF48498">
    <property type="entry name" value="Tetracyclin repressor-like, C-terminal domain"/>
    <property type="match status" value="1"/>
</dbReference>
<evidence type="ECO:0000256" key="1">
    <source>
        <dbReference type="ARBA" id="ARBA00023015"/>
    </source>
</evidence>
<keyword evidence="10" id="KW-1185">Reference proteome</keyword>
<dbReference type="Pfam" id="PF13305">
    <property type="entry name" value="TetR_C_33"/>
    <property type="match status" value="1"/>
</dbReference>
<protein>
    <submittedName>
        <fullName evidence="7">TetR family transcriptional regulator</fullName>
    </submittedName>
</protein>
<dbReference type="InterPro" id="IPR036271">
    <property type="entry name" value="Tet_transcr_reg_TetR-rel_C_sf"/>
</dbReference>
<dbReference type="InterPro" id="IPR050109">
    <property type="entry name" value="HTH-type_TetR-like_transc_reg"/>
</dbReference>
<dbReference type="PANTHER" id="PTHR30055:SF220">
    <property type="entry name" value="TETR-FAMILY REGULATORY PROTEIN"/>
    <property type="match status" value="1"/>
</dbReference>
<dbReference type="KEGG" id="ptw:TUM18999_27830"/>
<evidence type="ECO:0000313" key="10">
    <source>
        <dbReference type="Proteomes" id="UP001054892"/>
    </source>
</evidence>